<dbReference type="GeneID" id="65122326"/>
<keyword evidence="1" id="KW-1133">Transmembrane helix</keyword>
<dbReference type="RefSeq" id="YP_010104381.1">
    <property type="nucleotide sequence ID" value="NC_055817.1"/>
</dbReference>
<keyword evidence="1" id="KW-0812">Transmembrane</keyword>
<feature type="transmembrane region" description="Helical" evidence="1">
    <location>
        <begin position="7"/>
        <end position="27"/>
    </location>
</feature>
<gene>
    <name evidence="2" type="primary">71</name>
    <name evidence="2" type="ORF">SEA_JEEVES_71</name>
</gene>
<evidence type="ECO:0000256" key="1">
    <source>
        <dbReference type="SAM" id="Phobius"/>
    </source>
</evidence>
<feature type="transmembrane region" description="Helical" evidence="1">
    <location>
        <begin position="33"/>
        <end position="54"/>
    </location>
</feature>
<dbReference type="KEGG" id="vg:65122326"/>
<sequence>MRIGIGPLLAIVFMVLKLTHYIDWSWWWVAAPVWIPASIAAFFYLLAGGLAVLYKKL</sequence>
<dbReference type="Proteomes" id="UP000327532">
    <property type="component" value="Segment"/>
</dbReference>
<protein>
    <submittedName>
        <fullName evidence="2">Membrane protein</fullName>
    </submittedName>
</protein>
<proteinExistence type="predicted"/>
<accession>A0A5J6T2F2</accession>
<keyword evidence="3" id="KW-1185">Reference proteome</keyword>
<evidence type="ECO:0000313" key="2">
    <source>
        <dbReference type="EMBL" id="QFG04546.1"/>
    </source>
</evidence>
<organism evidence="2 3">
    <name type="scientific">Mycobacterium phage Jeeves</name>
    <dbReference type="NCBI Taxonomy" id="2652402"/>
    <lineage>
        <taxon>Viruses</taxon>
        <taxon>Duplodnaviria</taxon>
        <taxon>Heunggongvirae</taxon>
        <taxon>Uroviricota</taxon>
        <taxon>Caudoviricetes</taxon>
        <taxon>Luchadorvirus</taxon>
        <taxon>Luchadorvirus jeeves</taxon>
        <taxon>Lucadorvirus jeeves</taxon>
    </lineage>
</organism>
<keyword evidence="1" id="KW-0472">Membrane</keyword>
<dbReference type="EMBL" id="MN310541">
    <property type="protein sequence ID" value="QFG04546.1"/>
    <property type="molecule type" value="Genomic_DNA"/>
</dbReference>
<name>A0A5J6T2F2_9CAUD</name>
<evidence type="ECO:0000313" key="3">
    <source>
        <dbReference type="Proteomes" id="UP000327532"/>
    </source>
</evidence>
<reference evidence="2 3" key="1">
    <citation type="submission" date="2019-08" db="EMBL/GenBank/DDBJ databases">
        <authorList>
            <person name="Pratt D."/>
            <person name="Casey M."/>
            <person name="Delaney K."/>
            <person name="Garza G."/>
            <person name="Hunt M."/>
            <person name="Riley S."/>
            <person name="Reid J."/>
            <person name="Ettinger A.-S.H."/>
            <person name="Ettinger W.F."/>
            <person name="Fay M."/>
            <person name="Mckenzie S.K."/>
            <person name="Anders K.R."/>
            <person name="Garlena R.A."/>
            <person name="Russell D.A."/>
            <person name="Pope W.H."/>
            <person name="Jacobs-Sera D."/>
            <person name="Hatfull G.F."/>
        </authorList>
    </citation>
    <scope>NUCLEOTIDE SEQUENCE [LARGE SCALE GENOMIC DNA]</scope>
</reference>